<dbReference type="OrthoDB" id="9908998at2759"/>
<feature type="compositionally biased region" description="Polar residues" evidence="2">
    <location>
        <begin position="106"/>
        <end position="115"/>
    </location>
</feature>
<feature type="region of interest" description="Disordered" evidence="2">
    <location>
        <begin position="1806"/>
        <end position="1837"/>
    </location>
</feature>
<dbReference type="PANTHER" id="PTHR21469">
    <property type="entry name" value="EXOPHILIN-5"/>
    <property type="match status" value="1"/>
</dbReference>
<gene>
    <name evidence="4" type="primary">EXPH5</name>
</gene>
<feature type="region of interest" description="Disordered" evidence="2">
    <location>
        <begin position="905"/>
        <end position="930"/>
    </location>
</feature>
<evidence type="ECO:0000313" key="4">
    <source>
        <dbReference type="Ensembl" id="ENSVURP00010018685.1"/>
    </source>
</evidence>
<evidence type="ECO:0000259" key="3">
    <source>
        <dbReference type="PROSITE" id="PS50916"/>
    </source>
</evidence>
<keyword evidence="1" id="KW-0175">Coiled coil</keyword>
<dbReference type="CTD" id="23086"/>
<dbReference type="GO" id="GO:0031267">
    <property type="term" value="F:small GTPase binding"/>
    <property type="evidence" value="ECO:0007669"/>
    <property type="project" value="InterPro"/>
</dbReference>
<dbReference type="GeneTree" id="ENSGT00390000011087"/>
<organism evidence="4 5">
    <name type="scientific">Vombatus ursinus</name>
    <name type="common">Common wombat</name>
    <dbReference type="NCBI Taxonomy" id="29139"/>
    <lineage>
        <taxon>Eukaryota</taxon>
        <taxon>Metazoa</taxon>
        <taxon>Chordata</taxon>
        <taxon>Craniata</taxon>
        <taxon>Vertebrata</taxon>
        <taxon>Euteleostomi</taxon>
        <taxon>Mammalia</taxon>
        <taxon>Metatheria</taxon>
        <taxon>Diprotodontia</taxon>
        <taxon>Vombatidae</taxon>
        <taxon>Vombatus</taxon>
    </lineage>
</organism>
<feature type="coiled-coil region" evidence="1">
    <location>
        <begin position="14"/>
        <end position="45"/>
    </location>
</feature>
<sequence length="2111" mass="237291">MTKVPQGFDFSFLNDEEARQILQVLERNEELQRAEKDRISKLQKTKRDIRWLHGVTGEWFEEIQRKKFLNDTDVNQMLKQPLTYRLRKTKNDSMHSPMSRSPDLPHQNNLSSTPRQLGFRSSLASLFSFGKSRKEIVKPQAPTQQGYDGFPRTSVTVKGTPEVGIYNSPLNSESSNTAFPPKPVEMREGSGMPPWDASQIENEFFRVLDDLDNKLAQEQALSLANTRTPIHYGPRAQIRSFYNTGSRNGNLMGGHRNNYGEISSPPIYDILRPSTPREGFKTFSYRTKTIYDIYGPREHTVSQEEYVHKTFGSSSLCFDRTQSSASPTLGHFTANSLHLPPQTQRKSVFVSRSHQQSPRRTPLSSIVWNRPHSPGYIQYQEEFLRVQSPMEVDPLNQDTYPTWPQDNRRYEFYRSSNVYQSVRPHASRDRATSPELFENSENMPFHQDENKFSGSYYWNTIGPRRLQKFGESPFQSKKEESPSLSNFCHRNKEFVSSDRDFEIISMDVNEGLAAHSNNTPVPSQPWRANFSRNQEESIHKEFNFQKCILEDMEVLSQDNGNQIALNERYEHLYTPSMDTTGNKFWVAPDIFSRSQVRPGMLVSQQKWPPMEASTNSETNLPETTQHLSSSSQTPLPLIPHRTETPQSSDFQNAATTLWGIKGNAPDESASFPLSSQTELIKTNGDSVTVARSQPNTWIAELNPEKDLTESVSEKVRQLNKVDETGQADEMLSIVSQSVITETTPDYQSSLSRDSATFPSNRFVFDAPASTGSKKPTGVFGRRDISKIYVSKRDKANALKKENDSTMERKPDLGTSFNFSQENRTSLSFPKQNQGCQQEPGINDVGITSLEKEESKLGISSNHNPQYPEESFLLDAEDMQGIILKNALVPPTNCTKFAENHHVLSDHSLEPSPDHGQGLPSSFSPNSPSLASLVTPSATSLNFTCNVSAEEAMFSKKNLLGKDPSPGESEEKTYSGNEDQNNQLPLSSSENQATEDIQVLDLHKVKDATRCHLNHPFNLGRVKEKIRRRVSCVEKLSKSGNFLRQESNDSSGIVPGHGNCQSLEPLDIYCIFPRKLSSFLINDNMKSENKILSTSFKKRPPPFQIKNMADPLEKCFSNKNNSNSSEPDRQCPEIDVNSSPLSPTPVEMMTNVRNITPAAVRKGPPPFEIKRTMSRPVVTCSSGRVDGRDKCYGLDTESSILTPGPEMLFTTTQENNPPIKDCSLQLVRDHPHAESFLVYSENHNEMASSQTDNFANMFSLPDEKYLPFPPDGSEKQTGKPLQKYKTTSTVTVSGDEDNVKCLEVVSIYYTLPRKSNKELCDLLKSDTQSTCFSPESATVGDATFPISLAKKRLNSSTQSLPGTPVSPHAKACVSRAQWRKHSFSYDTERASLLQSPHSPHTGAEKPSAETLQGMASGFSHLVEGISLCKEEFNTPKDCSAKMISDNLQSKGMDTFSFVPGHQEGQEKRQNHTRHTSVSPATLRDKLVREGKLENPEQSLDVCERESPSVIQIHFGDNINDNPCIGETLGKCGPHYIGMMSIGSRNYPQEEVNDKIDSGPRTISFYDELRELQPEAANGKLKTDDQKIIEKTYSALQSKELSLPSNSLKLQPGEMNHKGQPDLERSLRESKEVSQGSDADKDLIRLDKVEDAQNTKVKEKMQGLACDQYSPSEVINEIKCDLGCTKEKTNLEKRKNRTSVKQKLAALSKVSRKFSTKDMNPRRHVATIFPHEEVNSNTSGLPLNTPEMSPLSAKPTLGISESTHEYRKSGPSGTESFVLQKAEVNKTETLLQPHLDSIKKPIKFVSEQKTMTSSSKPNKNKVENVTESPISSTNSEDEILAERGKCPQTLETAYEIIGQPMLSSVGTEDFSDDLKRLSLQCPSETTCKTSEERILTPSPLSQQKNISPQEWEPDSNLYHSKSLKNVNVLSNQQQISQPQKIRERHFSARTFSDNVQDRRKLGNEFPVQSGYGRRFRSFSELSACDENDSWVLGSDRTKASGSRYTSSISRPIDYGIFGKEQQLAFLENVKRSLTQGRLWRPNFLKNPGFLTDDMSQPTNRPESLTSSSDSKIAKDGLSPRELLNIYRVHSESDTDTTTDDEYYLDEADKESEL</sequence>
<feature type="region of interest" description="Disordered" evidence="2">
    <location>
        <begin position="608"/>
        <end position="647"/>
    </location>
</feature>
<dbReference type="Proteomes" id="UP000314987">
    <property type="component" value="Unassembled WGS sequence"/>
</dbReference>
<dbReference type="InterPro" id="IPR010911">
    <property type="entry name" value="Rab_BD"/>
</dbReference>
<feature type="compositionally biased region" description="Acidic residues" evidence="2">
    <location>
        <begin position="2091"/>
        <end position="2111"/>
    </location>
</feature>
<feature type="region of interest" description="Disordered" evidence="2">
    <location>
        <begin position="956"/>
        <end position="991"/>
    </location>
</feature>
<reference evidence="5" key="1">
    <citation type="submission" date="2018-12" db="EMBL/GenBank/DDBJ databases">
        <authorList>
            <person name="Yazar S."/>
        </authorList>
    </citation>
    <scope>NUCLEOTIDE SEQUENCE [LARGE SCALE GENOMIC DNA]</scope>
</reference>
<feature type="region of interest" description="Disordered" evidence="2">
    <location>
        <begin position="2047"/>
        <end position="2111"/>
    </location>
</feature>
<dbReference type="GO" id="GO:0006886">
    <property type="term" value="P:intracellular protein transport"/>
    <property type="evidence" value="ECO:0007669"/>
    <property type="project" value="InterPro"/>
</dbReference>
<dbReference type="GO" id="GO:0050714">
    <property type="term" value="P:positive regulation of protein secretion"/>
    <property type="evidence" value="ECO:0007669"/>
    <property type="project" value="TreeGrafter"/>
</dbReference>
<feature type="region of interest" description="Disordered" evidence="2">
    <location>
        <begin position="1602"/>
        <end position="1638"/>
    </location>
</feature>
<dbReference type="Ensembl" id="ENSVURT00010021241.1">
    <property type="protein sequence ID" value="ENSVURP00010018685.1"/>
    <property type="gene ID" value="ENSVURG00010014219.1"/>
</dbReference>
<proteinExistence type="predicted"/>
<accession>A0A4X2LAE9</accession>
<dbReference type="InterPro" id="IPR039916">
    <property type="entry name" value="EXPH5"/>
</dbReference>
<feature type="compositionally biased region" description="Polar residues" evidence="2">
    <location>
        <begin position="973"/>
        <end position="991"/>
    </location>
</feature>
<dbReference type="Gene3D" id="6.10.250.3000">
    <property type="match status" value="1"/>
</dbReference>
<feature type="compositionally biased region" description="Basic and acidic residues" evidence="2">
    <location>
        <begin position="1613"/>
        <end position="1638"/>
    </location>
</feature>
<feature type="compositionally biased region" description="Polar residues" evidence="2">
    <location>
        <begin position="814"/>
        <end position="836"/>
    </location>
</feature>
<feature type="region of interest" description="Disordered" evidence="2">
    <location>
        <begin position="1115"/>
        <end position="1143"/>
    </location>
</feature>
<reference evidence="4" key="3">
    <citation type="submission" date="2025-09" db="UniProtKB">
        <authorList>
            <consortium name="Ensembl"/>
        </authorList>
    </citation>
    <scope>IDENTIFICATION</scope>
</reference>
<reference evidence="4" key="2">
    <citation type="submission" date="2025-08" db="UniProtKB">
        <authorList>
            <consortium name="Ensembl"/>
        </authorList>
    </citation>
    <scope>IDENTIFICATION</scope>
</reference>
<feature type="compositionally biased region" description="Basic and acidic residues" evidence="2">
    <location>
        <begin position="797"/>
        <end position="811"/>
    </location>
</feature>
<feature type="compositionally biased region" description="Polar residues" evidence="2">
    <location>
        <begin position="608"/>
        <end position="634"/>
    </location>
</feature>
<keyword evidence="5" id="KW-1185">Reference proteome</keyword>
<feature type="region of interest" description="Disordered" evidence="2">
    <location>
        <begin position="797"/>
        <end position="842"/>
    </location>
</feature>
<evidence type="ECO:0000256" key="1">
    <source>
        <dbReference type="SAM" id="Coils"/>
    </source>
</evidence>
<dbReference type="GO" id="GO:0005768">
    <property type="term" value="C:endosome"/>
    <property type="evidence" value="ECO:0007669"/>
    <property type="project" value="TreeGrafter"/>
</dbReference>
<dbReference type="OMA" id="HKNRYNE"/>
<feature type="region of interest" description="Disordered" evidence="2">
    <location>
        <begin position="1459"/>
        <end position="1488"/>
    </location>
</feature>
<feature type="domain" description="RabBD" evidence="3">
    <location>
        <begin position="7"/>
        <end position="63"/>
    </location>
</feature>
<name>A0A4X2LAE9_VOMUR</name>
<evidence type="ECO:0000256" key="2">
    <source>
        <dbReference type="SAM" id="MobiDB-lite"/>
    </source>
</evidence>
<feature type="compositionally biased region" description="Low complexity" evidence="2">
    <location>
        <begin position="918"/>
        <end position="930"/>
    </location>
</feature>
<dbReference type="GeneID" id="114033927"/>
<dbReference type="GO" id="GO:0071985">
    <property type="term" value="P:multivesicular body sorting pathway"/>
    <property type="evidence" value="ECO:0007669"/>
    <property type="project" value="TreeGrafter"/>
</dbReference>
<dbReference type="RefSeq" id="XP_027705378.1">
    <property type="nucleotide sequence ID" value="XM_027849577.1"/>
</dbReference>
<feature type="compositionally biased region" description="Polar residues" evidence="2">
    <location>
        <begin position="2051"/>
        <end position="2068"/>
    </location>
</feature>
<dbReference type="STRING" id="29139.ENSVURP00010018685"/>
<evidence type="ECO:0000313" key="5">
    <source>
        <dbReference type="Proteomes" id="UP000314987"/>
    </source>
</evidence>
<feature type="compositionally biased region" description="Polar residues" evidence="2">
    <location>
        <begin position="1806"/>
        <end position="1832"/>
    </location>
</feature>
<protein>
    <recommendedName>
        <fullName evidence="3">RabBD domain-containing protein</fullName>
    </recommendedName>
</protein>
<feature type="region of interest" description="Disordered" evidence="2">
    <location>
        <begin position="91"/>
        <end position="115"/>
    </location>
</feature>
<dbReference type="PANTHER" id="PTHR21469:SF4">
    <property type="entry name" value="EXOPHILIN-5"/>
    <property type="match status" value="1"/>
</dbReference>
<dbReference type="PROSITE" id="PS50916">
    <property type="entry name" value="RABBD"/>
    <property type="match status" value="1"/>
</dbReference>
<dbReference type="GO" id="GO:0045921">
    <property type="term" value="P:positive regulation of exocytosis"/>
    <property type="evidence" value="ECO:0007669"/>
    <property type="project" value="TreeGrafter"/>
</dbReference>